<keyword evidence="3" id="KW-0269">Exonuclease</keyword>
<dbReference type="InterPro" id="IPR001279">
    <property type="entry name" value="Metallo-B-lactamas"/>
</dbReference>
<evidence type="ECO:0000313" key="5">
    <source>
        <dbReference type="Proteomes" id="UP000301870"/>
    </source>
</evidence>
<evidence type="ECO:0000256" key="1">
    <source>
        <dbReference type="ARBA" id="ARBA00022722"/>
    </source>
</evidence>
<keyword evidence="1" id="KW-0540">Nuclease</keyword>
<dbReference type="SUPFAM" id="SSF56281">
    <property type="entry name" value="Metallo-hydrolase/oxidoreductase"/>
    <property type="match status" value="1"/>
</dbReference>
<dbReference type="KEGG" id="sliu:111360029"/>
<dbReference type="PANTHER" id="PTHR23240">
    <property type="entry name" value="DNA CROSS-LINK REPAIR PROTEIN PSO2/SNM1-RELATED"/>
    <property type="match status" value="1"/>
</dbReference>
<dbReference type="Gene3D" id="3.60.15.10">
    <property type="entry name" value="Ribonuclease Z/Hydroxyacylglutathione hydrolase-like"/>
    <property type="match status" value="1"/>
</dbReference>
<dbReference type="OrthoDB" id="262529at2759"/>
<dbReference type="PANTHER" id="PTHR23240:SF8">
    <property type="entry name" value="PROTEIN ARTEMIS"/>
    <property type="match status" value="1"/>
</dbReference>
<dbReference type="RefSeq" id="XP_022831598.1">
    <property type="nucleotide sequence ID" value="XM_022975830.1"/>
</dbReference>
<evidence type="ECO:0000259" key="4">
    <source>
        <dbReference type="Pfam" id="PF12706"/>
    </source>
</evidence>
<dbReference type="AlphaFoldDB" id="A0A9J7IWV3"/>
<dbReference type="InterPro" id="IPR036866">
    <property type="entry name" value="RibonucZ/Hydroxyglut_hydro"/>
</dbReference>
<keyword evidence="2" id="KW-0378">Hydrolase</keyword>
<name>A0A9J7IWV3_SPOLT</name>
<dbReference type="GeneID" id="111360029"/>
<protein>
    <submittedName>
        <fullName evidence="6">Protein artemis-like</fullName>
    </submittedName>
</protein>
<dbReference type="GO" id="GO:0031123">
    <property type="term" value="P:RNA 3'-end processing"/>
    <property type="evidence" value="ECO:0007669"/>
    <property type="project" value="UniProtKB-ARBA"/>
</dbReference>
<dbReference type="GO" id="GO:0006303">
    <property type="term" value="P:double-strand break repair via nonhomologous end joining"/>
    <property type="evidence" value="ECO:0007669"/>
    <property type="project" value="TreeGrafter"/>
</dbReference>
<reference evidence="6" key="1">
    <citation type="submission" date="2025-08" db="UniProtKB">
        <authorList>
            <consortium name="RefSeq"/>
        </authorList>
    </citation>
    <scope>IDENTIFICATION</scope>
    <source>
        <strain evidence="6">Ishihara</strain>
        <tissue evidence="6">Whole body</tissue>
    </source>
</reference>
<feature type="domain" description="Metallo-beta-lactamase" evidence="4">
    <location>
        <begin position="27"/>
        <end position="138"/>
    </location>
</feature>
<evidence type="ECO:0000256" key="2">
    <source>
        <dbReference type="ARBA" id="ARBA00022801"/>
    </source>
</evidence>
<dbReference type="GO" id="GO:0035312">
    <property type="term" value="F:5'-3' DNA exonuclease activity"/>
    <property type="evidence" value="ECO:0007669"/>
    <property type="project" value="TreeGrafter"/>
</dbReference>
<dbReference type="Gene3D" id="3.40.50.12650">
    <property type="match status" value="1"/>
</dbReference>
<evidence type="ECO:0000313" key="6">
    <source>
        <dbReference type="RefSeq" id="XP_022831598.1"/>
    </source>
</evidence>
<dbReference type="Pfam" id="PF12706">
    <property type="entry name" value="Lactamase_B_2"/>
    <property type="match status" value="1"/>
</dbReference>
<sequence length="384" mass="45597">MGSFSGFVQELHFIRIDNFIRKEYVYAYFLSHYHGDHIHGIEDKELSIYLKNNKVYIYTSEVTVAIITARHPELAPYLRALKLGRNALSIQTEFKEELLEVTVLPAGHSFGSVMFLFEYEKQKIMFTGDFRISKDDVEKYTHLQNNGIPIQIDALYIDTTFQKEHYFPKRSEVVRELIPYITQWLDESDENRVNLGASAMFGYEGVCNQIYDAIKIKVKVEEDKWQIYRQFPKQIYGVTNEESRIVLKKWKYESLPLYTLDVRFFARGWPYENVEEECLRLNFRNLYSWVINRIEVCYSTHCGRDDFIHFIKYLKPTKIEGFPLYYMRGSYLDFYSFLTAENSDANENFEILPKRRRIIGRKNDKGNCQGPDIVTRKLSEVLDW</sequence>
<dbReference type="GO" id="GO:0000723">
    <property type="term" value="P:telomere maintenance"/>
    <property type="evidence" value="ECO:0007669"/>
    <property type="project" value="TreeGrafter"/>
</dbReference>
<proteinExistence type="predicted"/>
<dbReference type="GO" id="GO:0036297">
    <property type="term" value="P:interstrand cross-link repair"/>
    <property type="evidence" value="ECO:0007669"/>
    <property type="project" value="TreeGrafter"/>
</dbReference>
<evidence type="ECO:0000256" key="3">
    <source>
        <dbReference type="ARBA" id="ARBA00022839"/>
    </source>
</evidence>
<organism evidence="5 6">
    <name type="scientific">Spodoptera litura</name>
    <name type="common">Asian cotton leafworm</name>
    <dbReference type="NCBI Taxonomy" id="69820"/>
    <lineage>
        <taxon>Eukaryota</taxon>
        <taxon>Metazoa</taxon>
        <taxon>Ecdysozoa</taxon>
        <taxon>Arthropoda</taxon>
        <taxon>Hexapoda</taxon>
        <taxon>Insecta</taxon>
        <taxon>Pterygota</taxon>
        <taxon>Neoptera</taxon>
        <taxon>Endopterygota</taxon>
        <taxon>Lepidoptera</taxon>
        <taxon>Glossata</taxon>
        <taxon>Ditrysia</taxon>
        <taxon>Noctuoidea</taxon>
        <taxon>Noctuidae</taxon>
        <taxon>Amphipyrinae</taxon>
        <taxon>Spodoptera</taxon>
    </lineage>
</organism>
<dbReference type="Proteomes" id="UP000301870">
    <property type="component" value="Chromosome 3"/>
</dbReference>
<accession>A0A9J7IWV3</accession>
<gene>
    <name evidence="6" type="primary">LOC111360029</name>
</gene>
<dbReference type="GO" id="GO:0003684">
    <property type="term" value="F:damaged DNA binding"/>
    <property type="evidence" value="ECO:0007669"/>
    <property type="project" value="TreeGrafter"/>
</dbReference>
<keyword evidence="5" id="KW-1185">Reference proteome</keyword>